<evidence type="ECO:0000256" key="2">
    <source>
        <dbReference type="ARBA" id="ARBA00023125"/>
    </source>
</evidence>
<name>A0A8X8GJG4_ACIGI</name>
<gene>
    <name evidence="5" type="ORF">KW868_05345</name>
</gene>
<dbReference type="InterPro" id="IPR018060">
    <property type="entry name" value="HTH_AraC"/>
</dbReference>
<dbReference type="Proteomes" id="UP000887320">
    <property type="component" value="Unassembled WGS sequence"/>
</dbReference>
<dbReference type="Pfam" id="PF14525">
    <property type="entry name" value="AraC_binding_2"/>
    <property type="match status" value="1"/>
</dbReference>
<dbReference type="PANTHER" id="PTHR46796">
    <property type="entry name" value="HTH-TYPE TRANSCRIPTIONAL ACTIVATOR RHAS-RELATED"/>
    <property type="match status" value="1"/>
</dbReference>
<reference evidence="5" key="1">
    <citation type="submission" date="2021-07" db="EMBL/GenBank/DDBJ databases">
        <authorList>
            <person name="Fernandez M."/>
            <person name="Pereira P."/>
            <person name="Torres Tejerizo G.A."/>
            <person name="Gonzalez P."/>
            <person name="Agostini E."/>
        </authorList>
    </citation>
    <scope>NUCLEOTIDE SEQUENCE</scope>
    <source>
        <strain evidence="5">SFC 500-1A</strain>
    </source>
</reference>
<dbReference type="InterPro" id="IPR035418">
    <property type="entry name" value="AraC-bd_2"/>
</dbReference>
<sequence length="328" mass="37935">MLSLSQEMDLNHYSRQAEFAHSFMSSICGEHHLDTCGRNVLDFHYEGIRLPHKRMAIGKISYGANVLINTSNLRAYSISLPIQGKQTLAINGTNYISSADKGLILSNADLQDLAIDKDCKKYQVVIPEKSMQKVLGELLRQSVEEPVVFNPEMSLKIDQGIGMWWQNIDHFLLLRSQYKSMQGLQLWSEDYENFLIKALLLSQENNYSSLLRSLSDQQAPEYLRKVCDYIQKYAHEEIRAEDLLRLAGVSKSKLYAEFQQYYGTSPLTFLRRYRLQQVYKTLSTSMNKNISISKLAFDWGFNHLGRFSHEYREEFGENPSETKSRVKI</sequence>
<keyword evidence="2" id="KW-0238">DNA-binding</keyword>
<dbReference type="SMART" id="SM00342">
    <property type="entry name" value="HTH_ARAC"/>
    <property type="match status" value="1"/>
</dbReference>
<protein>
    <submittedName>
        <fullName evidence="5">AraC family transcriptional regulator</fullName>
    </submittedName>
</protein>
<dbReference type="PANTHER" id="PTHR46796:SF12">
    <property type="entry name" value="HTH-TYPE DNA-BINDING TRANSCRIPTIONAL ACTIVATOR EUTR"/>
    <property type="match status" value="1"/>
</dbReference>
<dbReference type="InterPro" id="IPR018062">
    <property type="entry name" value="HTH_AraC-typ_CS"/>
</dbReference>
<dbReference type="PROSITE" id="PS00041">
    <property type="entry name" value="HTH_ARAC_FAMILY_1"/>
    <property type="match status" value="1"/>
</dbReference>
<dbReference type="Gene3D" id="1.10.10.60">
    <property type="entry name" value="Homeodomain-like"/>
    <property type="match status" value="1"/>
</dbReference>
<evidence type="ECO:0000313" key="6">
    <source>
        <dbReference type="Proteomes" id="UP000887320"/>
    </source>
</evidence>
<dbReference type="SUPFAM" id="SSF46689">
    <property type="entry name" value="Homeodomain-like"/>
    <property type="match status" value="2"/>
</dbReference>
<dbReference type="Pfam" id="PF12833">
    <property type="entry name" value="HTH_18"/>
    <property type="match status" value="1"/>
</dbReference>
<dbReference type="AlphaFoldDB" id="A0A8X8GJG4"/>
<dbReference type="InterPro" id="IPR009057">
    <property type="entry name" value="Homeodomain-like_sf"/>
</dbReference>
<dbReference type="GO" id="GO:0003700">
    <property type="term" value="F:DNA-binding transcription factor activity"/>
    <property type="evidence" value="ECO:0007669"/>
    <property type="project" value="InterPro"/>
</dbReference>
<organism evidence="5 6">
    <name type="scientific">Acinetobacter guillouiae</name>
    <name type="common">Acinetobacter genomosp. 11</name>
    <dbReference type="NCBI Taxonomy" id="106649"/>
    <lineage>
        <taxon>Bacteria</taxon>
        <taxon>Pseudomonadati</taxon>
        <taxon>Pseudomonadota</taxon>
        <taxon>Gammaproteobacteria</taxon>
        <taxon>Moraxellales</taxon>
        <taxon>Moraxellaceae</taxon>
        <taxon>Acinetobacter</taxon>
    </lineage>
</organism>
<dbReference type="EMBL" id="JAHWXT010000001">
    <property type="protein sequence ID" value="MCF0263893.1"/>
    <property type="molecule type" value="Genomic_DNA"/>
</dbReference>
<dbReference type="InterPro" id="IPR050204">
    <property type="entry name" value="AraC_XylS_family_regulators"/>
</dbReference>
<dbReference type="RefSeq" id="WP_234622898.1">
    <property type="nucleotide sequence ID" value="NZ_JAHWXT010000001.1"/>
</dbReference>
<proteinExistence type="predicted"/>
<evidence type="ECO:0000256" key="1">
    <source>
        <dbReference type="ARBA" id="ARBA00023015"/>
    </source>
</evidence>
<dbReference type="PROSITE" id="PS01124">
    <property type="entry name" value="HTH_ARAC_FAMILY_2"/>
    <property type="match status" value="1"/>
</dbReference>
<feature type="domain" description="HTH araC/xylS-type" evidence="4">
    <location>
        <begin position="224"/>
        <end position="325"/>
    </location>
</feature>
<dbReference type="GO" id="GO:0043565">
    <property type="term" value="F:sequence-specific DNA binding"/>
    <property type="evidence" value="ECO:0007669"/>
    <property type="project" value="InterPro"/>
</dbReference>
<evidence type="ECO:0000259" key="4">
    <source>
        <dbReference type="PROSITE" id="PS01124"/>
    </source>
</evidence>
<evidence type="ECO:0000313" key="5">
    <source>
        <dbReference type="EMBL" id="MCF0263893.1"/>
    </source>
</evidence>
<keyword evidence="3" id="KW-0804">Transcription</keyword>
<evidence type="ECO:0000256" key="3">
    <source>
        <dbReference type="ARBA" id="ARBA00023163"/>
    </source>
</evidence>
<comment type="caution">
    <text evidence="5">The sequence shown here is derived from an EMBL/GenBank/DDBJ whole genome shotgun (WGS) entry which is preliminary data.</text>
</comment>
<keyword evidence="1" id="KW-0805">Transcription regulation</keyword>
<accession>A0A8X8GJG4</accession>